<comment type="cofactor">
    <cofactor evidence="1">
        <name>Zn(2+)</name>
        <dbReference type="ChEBI" id="CHEBI:29105"/>
    </cofactor>
</comment>
<dbReference type="GO" id="GO:0006508">
    <property type="term" value="P:proteolysis"/>
    <property type="evidence" value="ECO:0007669"/>
    <property type="project" value="UniProtKB-KW"/>
</dbReference>
<evidence type="ECO:0000256" key="2">
    <source>
        <dbReference type="ARBA" id="ARBA00010279"/>
    </source>
</evidence>
<evidence type="ECO:0000256" key="3">
    <source>
        <dbReference type="ARBA" id="ARBA00022670"/>
    </source>
</evidence>
<organism evidence="10 11">
    <name type="scientific">Lysobacter silvisoli</name>
    <dbReference type="NCBI Taxonomy" id="2293254"/>
    <lineage>
        <taxon>Bacteria</taxon>
        <taxon>Pseudomonadati</taxon>
        <taxon>Pseudomonadota</taxon>
        <taxon>Gammaproteobacteria</taxon>
        <taxon>Lysobacterales</taxon>
        <taxon>Lysobacteraceae</taxon>
        <taxon>Lysobacter</taxon>
    </lineage>
</organism>
<name>A0A371K309_9GAMM</name>
<evidence type="ECO:0000313" key="11">
    <source>
        <dbReference type="Proteomes" id="UP000264492"/>
    </source>
</evidence>
<dbReference type="AlphaFoldDB" id="A0A371K309"/>
<evidence type="ECO:0000256" key="5">
    <source>
        <dbReference type="ARBA" id="ARBA00022801"/>
    </source>
</evidence>
<dbReference type="InterPro" id="IPR024079">
    <property type="entry name" value="MetalloPept_cat_dom_sf"/>
</dbReference>
<proteinExistence type="inferred from homology"/>
<dbReference type="Gene3D" id="3.40.390.10">
    <property type="entry name" value="Collagenase (Catalytic Domain)"/>
    <property type="match status" value="1"/>
</dbReference>
<feature type="signal peptide" evidence="8">
    <location>
        <begin position="1"/>
        <end position="22"/>
    </location>
</feature>
<evidence type="ECO:0000256" key="8">
    <source>
        <dbReference type="SAM" id="SignalP"/>
    </source>
</evidence>
<sequence>MKLLHVVSGTAVLVGAIAAATAASPAAPGNPLRVNIGAFHGVGALSAGDALQGAVEVEITNTSRRTVRLPKWQLPTEELSSNLFEVSVDGVKVDYQGPMIKQRAPQAEDYAILRPGETYRVVVDLASAYDLSQAGDYTVTYNAPLQFASTDDRKMLRQANGLPMSARSAPMRLWVDGGFKLDAAQRVSAKAKPVGPTQVVNGVNYVGCTSSRITTAGQAVTAARNYSENAKGYLNGGTVGARYTTWFGAYTSSRYSTARQHFVSIDSAMDQNSGQITINCGCTSSAYAYVYPNQPYQIYVCRAFWNAPLTGTDSKAGTLIHEMSHFNAVAGTDDHVYGQSGAKNLAISNPTNALDNADNHEYFAENTPFQN</sequence>
<evidence type="ECO:0000313" key="10">
    <source>
        <dbReference type="EMBL" id="RDZ28293.1"/>
    </source>
</evidence>
<dbReference type="OrthoDB" id="7649992at2"/>
<dbReference type="Gene3D" id="2.60.40.2970">
    <property type="match status" value="1"/>
</dbReference>
<protein>
    <submittedName>
        <fullName evidence="10">Protease</fullName>
    </submittedName>
</protein>
<comment type="similarity">
    <text evidence="2">Belongs to the peptidase M35 family.</text>
</comment>
<comment type="caution">
    <text evidence="10">The sequence shown here is derived from an EMBL/GenBank/DDBJ whole genome shotgun (WGS) entry which is preliminary data.</text>
</comment>
<accession>A0A371K309</accession>
<keyword evidence="7" id="KW-0482">Metalloprotease</keyword>
<dbReference type="Proteomes" id="UP000264492">
    <property type="component" value="Unassembled WGS sequence"/>
</dbReference>
<dbReference type="InterPro" id="IPR050414">
    <property type="entry name" value="Fungal_M35_metalloproteases"/>
</dbReference>
<evidence type="ECO:0000256" key="6">
    <source>
        <dbReference type="ARBA" id="ARBA00022833"/>
    </source>
</evidence>
<dbReference type="SUPFAM" id="SSF55486">
    <property type="entry name" value="Metalloproteases ('zincins'), catalytic domain"/>
    <property type="match status" value="1"/>
</dbReference>
<reference evidence="10 11" key="1">
    <citation type="submission" date="2018-08" db="EMBL/GenBank/DDBJ databases">
        <title>Lysobacter sp. zong2l5, whole genome shotgun sequence.</title>
        <authorList>
            <person name="Zhang X."/>
            <person name="Feng G."/>
            <person name="Zhu H."/>
        </authorList>
    </citation>
    <scope>NUCLEOTIDE SEQUENCE [LARGE SCALE GENOMIC DNA]</scope>
    <source>
        <strain evidence="11">zong2l5</strain>
    </source>
</reference>
<dbReference type="InterPro" id="IPR034115">
    <property type="entry name" value="M35_peptidyl-Lys"/>
</dbReference>
<evidence type="ECO:0000259" key="9">
    <source>
        <dbReference type="SMART" id="SM01351"/>
    </source>
</evidence>
<dbReference type="CDD" id="cd11306">
    <property type="entry name" value="M35_peptidyl-Lys"/>
    <property type="match status" value="1"/>
</dbReference>
<dbReference type="PANTHER" id="PTHR37016:SF3">
    <property type="entry name" value="NEUTRAL PROTEASE 2-RELATED"/>
    <property type="match status" value="1"/>
</dbReference>
<dbReference type="EMBL" id="QTSU01000001">
    <property type="protein sequence ID" value="RDZ28293.1"/>
    <property type="molecule type" value="Genomic_DNA"/>
</dbReference>
<feature type="chain" id="PRO_5017076626" evidence="8">
    <location>
        <begin position="23"/>
        <end position="371"/>
    </location>
</feature>
<keyword evidence="6" id="KW-0862">Zinc</keyword>
<dbReference type="Pfam" id="PF14521">
    <property type="entry name" value="Aspzincin_M35"/>
    <property type="match status" value="1"/>
</dbReference>
<dbReference type="PANTHER" id="PTHR37016">
    <property type="match status" value="1"/>
</dbReference>
<dbReference type="InterPro" id="IPR029463">
    <property type="entry name" value="Lys_MEP"/>
</dbReference>
<keyword evidence="5" id="KW-0378">Hydrolase</keyword>
<dbReference type="GO" id="GO:0046872">
    <property type="term" value="F:metal ion binding"/>
    <property type="evidence" value="ECO:0007669"/>
    <property type="project" value="UniProtKB-KW"/>
</dbReference>
<dbReference type="GO" id="GO:0004222">
    <property type="term" value="F:metalloendopeptidase activity"/>
    <property type="evidence" value="ECO:0007669"/>
    <property type="project" value="InterPro"/>
</dbReference>
<keyword evidence="11" id="KW-1185">Reference proteome</keyword>
<evidence type="ECO:0000256" key="7">
    <source>
        <dbReference type="ARBA" id="ARBA00023049"/>
    </source>
</evidence>
<keyword evidence="3 10" id="KW-0645">Protease</keyword>
<evidence type="ECO:0000256" key="1">
    <source>
        <dbReference type="ARBA" id="ARBA00001947"/>
    </source>
</evidence>
<gene>
    <name evidence="10" type="ORF">DX914_03875</name>
</gene>
<feature type="domain" description="Lysine-specific metallo-endopeptidase" evidence="9">
    <location>
        <begin position="232"/>
        <end position="365"/>
    </location>
</feature>
<keyword evidence="8" id="KW-0732">Signal</keyword>
<keyword evidence="4" id="KW-0479">Metal-binding</keyword>
<dbReference type="SMART" id="SM01351">
    <property type="entry name" value="Aspzincin_M35"/>
    <property type="match status" value="1"/>
</dbReference>
<dbReference type="RefSeq" id="WP_115857734.1">
    <property type="nucleotide sequence ID" value="NZ_QTSU01000001.1"/>
</dbReference>
<evidence type="ECO:0000256" key="4">
    <source>
        <dbReference type="ARBA" id="ARBA00022723"/>
    </source>
</evidence>